<evidence type="ECO:0000313" key="3">
    <source>
        <dbReference type="EMBL" id="RZN58300.1"/>
    </source>
</evidence>
<dbReference type="InterPro" id="IPR010982">
    <property type="entry name" value="Lambda_DNA-bd_dom_sf"/>
</dbReference>
<dbReference type="SMART" id="SM00530">
    <property type="entry name" value="HTH_XRE"/>
    <property type="match status" value="1"/>
</dbReference>
<organism evidence="2 4">
    <name type="scientific">Candidatus Methanodesulfokora washburnensis</name>
    <dbReference type="NCBI Taxonomy" id="2478471"/>
    <lineage>
        <taxon>Archaea</taxon>
        <taxon>Thermoproteota</taxon>
        <taxon>Candidatus Korarchaeia</taxon>
        <taxon>Candidatus Korarchaeia incertae sedis</taxon>
        <taxon>Candidatus Methanodesulfokora</taxon>
    </lineage>
</organism>
<dbReference type="GO" id="GO:0003677">
    <property type="term" value="F:DNA binding"/>
    <property type="evidence" value="ECO:0007669"/>
    <property type="project" value="InterPro"/>
</dbReference>
<proteinExistence type="predicted"/>
<dbReference type="InterPro" id="IPR001387">
    <property type="entry name" value="Cro/C1-type_HTH"/>
</dbReference>
<name>A0A429GVE8_9CREN</name>
<evidence type="ECO:0000313" key="2">
    <source>
        <dbReference type="EMBL" id="RSN77759.1"/>
    </source>
</evidence>
<dbReference type="Pfam" id="PF01381">
    <property type="entry name" value="HTH_3"/>
    <property type="match status" value="1"/>
</dbReference>
<evidence type="ECO:0000259" key="1">
    <source>
        <dbReference type="PROSITE" id="PS50943"/>
    </source>
</evidence>
<accession>A0A429GVE8</accession>
<gene>
    <name evidence="2" type="ORF">D6D85_01895</name>
    <name evidence="3" type="ORF">EF810_07535</name>
</gene>
<keyword evidence="4" id="KW-1185">Reference proteome</keyword>
<protein>
    <submittedName>
        <fullName evidence="2">Helix-turn-helix domain-containing protein</fullName>
    </submittedName>
</protein>
<dbReference type="Proteomes" id="UP000316217">
    <property type="component" value="Unassembled WGS sequence"/>
</dbReference>
<dbReference type="EMBL" id="RXII01000120">
    <property type="protein sequence ID" value="RZN58300.1"/>
    <property type="molecule type" value="Genomic_DNA"/>
</dbReference>
<dbReference type="EMBL" id="RCOS01000027">
    <property type="protein sequence ID" value="RSN77759.1"/>
    <property type="molecule type" value="Genomic_DNA"/>
</dbReference>
<comment type="caution">
    <text evidence="2">The sequence shown here is derived from an EMBL/GenBank/DDBJ whole genome shotgun (WGS) entry which is preliminary data.</text>
</comment>
<feature type="domain" description="HTH cro/C1-type" evidence="1">
    <location>
        <begin position="23"/>
        <end position="78"/>
    </location>
</feature>
<sequence length="134" mass="15051">MIAQPCELVVKIIIPCIRAIVARELVLNHNMTQVKVAEILGVTQGAVSQYVRGYRGSSVDLEKVPEIRKLLDKLINGLATGSLREDEAMKLVCDICDTARKKGVFCRKPIAKKYMRIADLICYRYMPEPETKSV</sequence>
<evidence type="ECO:0000313" key="5">
    <source>
        <dbReference type="Proteomes" id="UP000316217"/>
    </source>
</evidence>
<evidence type="ECO:0000313" key="4">
    <source>
        <dbReference type="Proteomes" id="UP000277582"/>
    </source>
</evidence>
<dbReference type="SUPFAM" id="SSF47413">
    <property type="entry name" value="lambda repressor-like DNA-binding domains"/>
    <property type="match status" value="1"/>
</dbReference>
<dbReference type="CDD" id="cd00093">
    <property type="entry name" value="HTH_XRE"/>
    <property type="match status" value="1"/>
</dbReference>
<reference evidence="2 4" key="1">
    <citation type="submission" date="2018-10" db="EMBL/GenBank/DDBJ databases">
        <title>Co-occurring genomic capacity for anaerobic methane metabolism and dissimilatory sulfite reduction discovered in the Korarchaeota.</title>
        <authorList>
            <person name="Mckay L.J."/>
            <person name="Dlakic M."/>
            <person name="Fields M.W."/>
            <person name="Delmont T.O."/>
            <person name="Eren A.M."/>
            <person name="Jay Z.J."/>
            <person name="Klingelsmith K.B."/>
            <person name="Rusch D.B."/>
            <person name="Inskeep W.P."/>
        </authorList>
    </citation>
    <scope>NUCLEOTIDE SEQUENCE [LARGE SCALE GENOMIC DNA]</scope>
    <source>
        <strain evidence="2 4">MDKW</strain>
    </source>
</reference>
<dbReference type="RefSeq" id="WP_125670374.1">
    <property type="nucleotide sequence ID" value="NZ_RCOS01000027.1"/>
</dbReference>
<dbReference type="PANTHER" id="PTHR40730">
    <property type="entry name" value="TRANSCRIPTIONAL REGULATOR PROTEIN-LIKE PROTEIN"/>
    <property type="match status" value="1"/>
</dbReference>
<dbReference type="OrthoDB" id="42697at2157"/>
<dbReference type="Gene3D" id="1.10.260.40">
    <property type="entry name" value="lambda repressor-like DNA-binding domains"/>
    <property type="match status" value="1"/>
</dbReference>
<dbReference type="AlphaFoldDB" id="A0A429GVE8"/>
<dbReference type="Proteomes" id="UP000277582">
    <property type="component" value="Unassembled WGS sequence"/>
</dbReference>
<dbReference type="PROSITE" id="PS50943">
    <property type="entry name" value="HTH_CROC1"/>
    <property type="match status" value="1"/>
</dbReference>
<reference evidence="3 5" key="2">
    <citation type="journal article" date="2019" name="Nat. Microbiol.">
        <title>Wide diversity of methane and short-chain alkane metabolisms in uncultured archaea.</title>
        <authorList>
            <person name="Borrel G."/>
            <person name="Adam P.S."/>
            <person name="McKay L.J."/>
            <person name="Chen L.X."/>
            <person name="Sierra-Garcia I.N."/>
            <person name="Sieber C.M."/>
            <person name="Letourneur Q."/>
            <person name="Ghozlane A."/>
            <person name="Andersen G.L."/>
            <person name="Li W.J."/>
            <person name="Hallam S.J."/>
            <person name="Muyzer G."/>
            <person name="de Oliveira V.M."/>
            <person name="Inskeep W.P."/>
            <person name="Banfield J.F."/>
            <person name="Gribaldo S."/>
        </authorList>
    </citation>
    <scope>NUCLEOTIDE SEQUENCE [LARGE SCALE GENOMIC DNA]</scope>
    <source>
        <strain evidence="3">NM4</strain>
    </source>
</reference>